<sequence length="488" mass="53951">MQAQQACHLTLLPSELLTAIVSHFALEREEDQRRWDVQDDALALLNLMKTCRTLYAIAKPILYHTPPLHRPSHGPKYETRDKHGLRSMARCFVETIQSDYVAALSVRSLASLRDLLWAFNDIAGVPNLQRIAQVWHEEAVTIQTTLLRSCPNIEAVTIGLSDLTQAATAGRQLASLAQLKDLDLYVGPPPPARPERDSDGDLVRACLAHFAPRRAERDDGIYPLATLSFKGTEDVSLADNDTFGATLRGMASNVQIDCRSAPPHAIERYLVGLFSGGGGPGSLHIYCTVPRELGGSAYDTAGALTKHLTGHRLTTFRLGIYVPRLGPIGSLSDYRWHSDDPYFLRLCYSESFFGSFPLASELELPRGRHMTLAKLRQLAHASPGLVKLDMYDTLWDMDPESLEVDDDGGLSAFETELVQILETMNGLERIDLGIWPYVESRGSQPATHRRFGLQDWADENGIELIVMGFHADDDDSDSEANSGQSSSP</sequence>
<dbReference type="Proteomes" id="UP000237144">
    <property type="component" value="Unassembled WGS sequence"/>
</dbReference>
<name>A0A2S5B5N1_9BASI</name>
<comment type="caution">
    <text evidence="1">The sequence shown here is derived from an EMBL/GenBank/DDBJ whole genome shotgun (WGS) entry which is preliminary data.</text>
</comment>
<evidence type="ECO:0008006" key="3">
    <source>
        <dbReference type="Google" id="ProtNLM"/>
    </source>
</evidence>
<protein>
    <recommendedName>
        <fullName evidence="3">F-box domain-containing protein</fullName>
    </recommendedName>
</protein>
<organism evidence="1 2">
    <name type="scientific">Rhodotorula taiwanensis</name>
    <dbReference type="NCBI Taxonomy" id="741276"/>
    <lineage>
        <taxon>Eukaryota</taxon>
        <taxon>Fungi</taxon>
        <taxon>Dikarya</taxon>
        <taxon>Basidiomycota</taxon>
        <taxon>Pucciniomycotina</taxon>
        <taxon>Microbotryomycetes</taxon>
        <taxon>Sporidiobolales</taxon>
        <taxon>Sporidiobolaceae</taxon>
        <taxon>Rhodotorula</taxon>
    </lineage>
</organism>
<reference evidence="1 2" key="1">
    <citation type="journal article" date="2018" name="Front. Microbiol.">
        <title>Prospects for Fungal Bioremediation of Acidic Radioactive Waste Sites: Characterization and Genome Sequence of Rhodotorula taiwanensis MD1149.</title>
        <authorList>
            <person name="Tkavc R."/>
            <person name="Matrosova V.Y."/>
            <person name="Grichenko O.E."/>
            <person name="Gostincar C."/>
            <person name="Volpe R.P."/>
            <person name="Klimenkova P."/>
            <person name="Gaidamakova E.K."/>
            <person name="Zhou C.E."/>
            <person name="Stewart B.J."/>
            <person name="Lyman M.G."/>
            <person name="Malfatti S.A."/>
            <person name="Rubinfeld B."/>
            <person name="Courtot M."/>
            <person name="Singh J."/>
            <person name="Dalgard C.L."/>
            <person name="Hamilton T."/>
            <person name="Frey K.G."/>
            <person name="Gunde-Cimerman N."/>
            <person name="Dugan L."/>
            <person name="Daly M.J."/>
        </authorList>
    </citation>
    <scope>NUCLEOTIDE SEQUENCE [LARGE SCALE GENOMIC DNA]</scope>
    <source>
        <strain evidence="1 2">MD1149</strain>
    </source>
</reference>
<dbReference type="EMBL" id="PJQD01000060">
    <property type="protein sequence ID" value="POY72045.1"/>
    <property type="molecule type" value="Genomic_DNA"/>
</dbReference>
<evidence type="ECO:0000313" key="1">
    <source>
        <dbReference type="EMBL" id="POY72045.1"/>
    </source>
</evidence>
<accession>A0A2S5B5N1</accession>
<dbReference type="OrthoDB" id="10463619at2759"/>
<proteinExistence type="predicted"/>
<evidence type="ECO:0000313" key="2">
    <source>
        <dbReference type="Proteomes" id="UP000237144"/>
    </source>
</evidence>
<gene>
    <name evidence="1" type="ORF">BMF94_4915</name>
</gene>
<keyword evidence="2" id="KW-1185">Reference proteome</keyword>
<dbReference type="AlphaFoldDB" id="A0A2S5B5N1"/>